<evidence type="ECO:0000256" key="4">
    <source>
        <dbReference type="ARBA" id="ARBA00022490"/>
    </source>
</evidence>
<evidence type="ECO:0000259" key="11">
    <source>
        <dbReference type="PROSITE" id="PS52019"/>
    </source>
</evidence>
<evidence type="ECO:0000313" key="12">
    <source>
        <dbReference type="EMBL" id="MCW3483884.1"/>
    </source>
</evidence>
<evidence type="ECO:0000256" key="1">
    <source>
        <dbReference type="ARBA" id="ARBA00004496"/>
    </source>
</evidence>
<keyword evidence="6" id="KW-0808">Transferase</keyword>
<dbReference type="SMART" id="SM00825">
    <property type="entry name" value="PKS_KS"/>
    <property type="match status" value="1"/>
</dbReference>
<evidence type="ECO:0000259" key="10">
    <source>
        <dbReference type="PROSITE" id="PS52004"/>
    </source>
</evidence>
<dbReference type="PANTHER" id="PTHR43775:SF37">
    <property type="entry name" value="SI:DKEY-61P9.11"/>
    <property type="match status" value="1"/>
</dbReference>
<dbReference type="SMART" id="SM01294">
    <property type="entry name" value="PKS_PP_betabranch"/>
    <property type="match status" value="1"/>
</dbReference>
<accession>A0ABT3IIW8</accession>
<feature type="region of interest" description="N-terminal hotdog fold" evidence="8">
    <location>
        <begin position="1"/>
        <end position="110"/>
    </location>
</feature>
<dbReference type="Pfam" id="PF22336">
    <property type="entry name" value="RhiE-like_linker"/>
    <property type="match status" value="1"/>
</dbReference>
<feature type="domain" description="Ketosynthase family 3 (KS3)" evidence="10">
    <location>
        <begin position="383"/>
        <end position="814"/>
    </location>
</feature>
<gene>
    <name evidence="12" type="ORF">OL497_08270</name>
</gene>
<organism evidence="12 13">
    <name type="scientific">Chitinophaga nivalis</name>
    <dbReference type="NCBI Taxonomy" id="2991709"/>
    <lineage>
        <taxon>Bacteria</taxon>
        <taxon>Pseudomonadati</taxon>
        <taxon>Bacteroidota</taxon>
        <taxon>Chitinophagia</taxon>
        <taxon>Chitinophagales</taxon>
        <taxon>Chitinophagaceae</taxon>
        <taxon>Chitinophaga</taxon>
    </lineage>
</organism>
<reference evidence="12 13" key="1">
    <citation type="submission" date="2022-10" db="EMBL/GenBank/DDBJ databases">
        <title>Chitinophaga nivalis PC15 sp. nov., isolated from Pyeongchang county, South Korea.</title>
        <authorList>
            <person name="Trinh H.N."/>
        </authorList>
    </citation>
    <scope>NUCLEOTIDE SEQUENCE [LARGE SCALE GENOMIC DNA]</scope>
    <source>
        <strain evidence="12 13">PC14</strain>
    </source>
</reference>
<keyword evidence="7" id="KW-0677">Repeat</keyword>
<keyword evidence="3" id="KW-0596">Phosphopantetheine</keyword>
<dbReference type="InterPro" id="IPR016039">
    <property type="entry name" value="Thiolase-like"/>
</dbReference>
<evidence type="ECO:0000256" key="2">
    <source>
        <dbReference type="ARBA" id="ARBA00004792"/>
    </source>
</evidence>
<dbReference type="PROSITE" id="PS52019">
    <property type="entry name" value="PKS_MFAS_DH"/>
    <property type="match status" value="1"/>
</dbReference>
<feature type="domain" description="Carrier" evidence="9">
    <location>
        <begin position="990"/>
        <end position="1064"/>
    </location>
</feature>
<dbReference type="PANTHER" id="PTHR43775">
    <property type="entry name" value="FATTY ACID SYNTHASE"/>
    <property type="match status" value="1"/>
</dbReference>
<dbReference type="InterPro" id="IPR050091">
    <property type="entry name" value="PKS_NRPS_Biosynth_Enz"/>
</dbReference>
<dbReference type="SUPFAM" id="SSF53901">
    <property type="entry name" value="Thiolase-like"/>
    <property type="match status" value="1"/>
</dbReference>
<keyword evidence="4" id="KW-0963">Cytoplasm</keyword>
<evidence type="ECO:0000256" key="6">
    <source>
        <dbReference type="ARBA" id="ARBA00022679"/>
    </source>
</evidence>
<dbReference type="RefSeq" id="WP_264729403.1">
    <property type="nucleotide sequence ID" value="NZ_JAPDNR010000001.1"/>
</dbReference>
<dbReference type="Gene3D" id="3.40.47.10">
    <property type="match status" value="1"/>
</dbReference>
<evidence type="ECO:0000256" key="3">
    <source>
        <dbReference type="ARBA" id="ARBA00022450"/>
    </source>
</evidence>
<dbReference type="Gene3D" id="3.10.129.110">
    <property type="entry name" value="Polyketide synthase dehydratase"/>
    <property type="match status" value="1"/>
</dbReference>
<dbReference type="InterPro" id="IPR049552">
    <property type="entry name" value="PKS_DH_N"/>
</dbReference>
<keyword evidence="5" id="KW-0597">Phosphoprotein</keyword>
<dbReference type="Pfam" id="PF02801">
    <property type="entry name" value="Ketoacyl-synt_C"/>
    <property type="match status" value="1"/>
</dbReference>
<dbReference type="Proteomes" id="UP001207742">
    <property type="component" value="Unassembled WGS sequence"/>
</dbReference>
<dbReference type="InterPro" id="IPR020841">
    <property type="entry name" value="PKS_Beta-ketoAc_synthase_dom"/>
</dbReference>
<dbReference type="CDD" id="cd00833">
    <property type="entry name" value="PKS"/>
    <property type="match status" value="1"/>
</dbReference>
<dbReference type="Pfam" id="PF00550">
    <property type="entry name" value="PP-binding"/>
    <property type="match status" value="2"/>
</dbReference>
<dbReference type="PROSITE" id="PS52004">
    <property type="entry name" value="KS3_2"/>
    <property type="match status" value="1"/>
</dbReference>
<dbReference type="Gene3D" id="1.10.1200.10">
    <property type="entry name" value="ACP-like"/>
    <property type="match status" value="2"/>
</dbReference>
<keyword evidence="13" id="KW-1185">Reference proteome</keyword>
<dbReference type="InterPro" id="IPR054514">
    <property type="entry name" value="RhiE-like_linker"/>
</dbReference>
<dbReference type="Pfam" id="PF00109">
    <property type="entry name" value="ketoacyl-synt"/>
    <property type="match status" value="1"/>
</dbReference>
<dbReference type="InterPro" id="IPR014031">
    <property type="entry name" value="Ketoacyl_synth_C"/>
</dbReference>
<dbReference type="InterPro" id="IPR009081">
    <property type="entry name" value="PP-bd_ACP"/>
</dbReference>
<evidence type="ECO:0000256" key="7">
    <source>
        <dbReference type="ARBA" id="ARBA00022737"/>
    </source>
</evidence>
<sequence length="1105" mass="120977">MEDFLLISIDNPFVQHHCVQGQYILPGLAYIDIIYQLFRENGYDYTQYGIRHLSVYRPLMVTAEKAVQLHISCREEKPGRWDIQITGNGQPEEAPLLYLTAEMHIQTVIYQEKIDIAAISQYHARDLSATYDYFSMRGLVHSSYMRAEGMVYDQTGTAWMHIKTAAAMKELNAAFICNPILIDGSGMAVLGLLHQQQESAALFLPLSFEEFYISASLQEECWVRCHYEAGIRKPELINMTLEFFNGQGEKTGVLKGFVCKQVRAGILAPVPQVLQPDISWQSFLKTTIAARLGKPVANIAVKQDFYELGLDSPQMLEVIREIGKQLDHTLSPTLLFEYTNISTLADFLQTSYDKVPGDKDTPVPVAPPAADSVQPSPVAATGTADIAIIAVAGRYPGAMDIAAFWENLKAGKDCVTPVPAARWDDSWYEQVSGNFNKDYCYWGGFIDDVDKFDPAFFNIAPREATIMDPMQRLFLESVWQLFEGSGYTPADIRDRYASRVGVYVGAMYQQYPYFNADVSKAAEASLYTFSAIANRVSHFFDLQGPSMAIDSMCSSSLSAIHAACEALRNNTIAMAVAGGVNLSIHPGKYLGLTQQELAASSADSRSFGNGDGYIPAEGVGAVLLKRLDKARADGDHILAVIRGCSLNHSGKAGAFLSPGMHAQIKLMEENFAASGVRPDTIGYVEASANGAPLGDAIELTALNRFYKSHADAHFRCPIGAVKSNMGHAEAASGMAQLTKVILQLYHRQLVPSLLRGTMNPDIDLTNGYFYLQRSLTPWEEKKAVVAGATVVLPRRATISSYAAGGANAHLILEEYITPVAPAVALSADDQQTQLFVFSAKTAERLNVVVRQMKDFLQQQTNHALPDIAYALQQTKVALSHRLAILADNRTALLTALAAYLSGAPQPNNGQVYTGVVEEGELPADIQGKDLHQLAQHWVRGGKVSLAAVNTSHKRTPITLPAYPFERNSYWLPTADVTPLPVAIPAVVSAPATQQFIQEFIATALGCLPAQLPLEEDMTAYGVTSLLATKLLRAIDRQTGVKISRRELLIYSTIAALAAQVERSKTNVPVTDPTPATRSIETELSAALELYREGTLSMEEVKAFII</sequence>
<name>A0ABT3IIW8_9BACT</name>
<evidence type="ECO:0000256" key="8">
    <source>
        <dbReference type="PROSITE-ProRule" id="PRU01363"/>
    </source>
</evidence>
<comment type="subcellular location">
    <subcellularLocation>
        <location evidence="1">Cytoplasm</location>
    </subcellularLocation>
</comment>
<evidence type="ECO:0000259" key="9">
    <source>
        <dbReference type="PROSITE" id="PS50075"/>
    </source>
</evidence>
<feature type="domain" description="PKS/mFAS DH" evidence="11">
    <location>
        <begin position="1"/>
        <end position="268"/>
    </location>
</feature>
<proteinExistence type="predicted"/>
<dbReference type="InterPro" id="IPR036736">
    <property type="entry name" value="ACP-like_sf"/>
</dbReference>
<evidence type="ECO:0000313" key="13">
    <source>
        <dbReference type="Proteomes" id="UP001207742"/>
    </source>
</evidence>
<comment type="pathway">
    <text evidence="2">Antibiotic biosynthesis.</text>
</comment>
<dbReference type="SMART" id="SM00823">
    <property type="entry name" value="PKS_PP"/>
    <property type="match status" value="2"/>
</dbReference>
<dbReference type="InterPro" id="IPR042104">
    <property type="entry name" value="PKS_dehydratase_sf"/>
</dbReference>
<dbReference type="EMBL" id="JAPDNS010000001">
    <property type="protein sequence ID" value="MCW3483884.1"/>
    <property type="molecule type" value="Genomic_DNA"/>
</dbReference>
<dbReference type="InterPro" id="IPR020806">
    <property type="entry name" value="PKS_PP-bd"/>
</dbReference>
<dbReference type="InterPro" id="IPR014030">
    <property type="entry name" value="Ketoacyl_synth_N"/>
</dbReference>
<comment type="caution">
    <text evidence="12">The sequence shown here is derived from an EMBL/GenBank/DDBJ whole genome shotgun (WGS) entry which is preliminary data.</text>
</comment>
<dbReference type="Pfam" id="PF21089">
    <property type="entry name" value="PKS_DH_N"/>
    <property type="match status" value="1"/>
</dbReference>
<evidence type="ECO:0000256" key="5">
    <source>
        <dbReference type="ARBA" id="ARBA00022553"/>
    </source>
</evidence>
<protein>
    <submittedName>
        <fullName evidence="12">Phosphopantetheine-binding protein</fullName>
    </submittedName>
</protein>
<dbReference type="SUPFAM" id="SSF47336">
    <property type="entry name" value="ACP-like"/>
    <property type="match status" value="2"/>
</dbReference>
<dbReference type="PROSITE" id="PS50075">
    <property type="entry name" value="CARRIER"/>
    <property type="match status" value="2"/>
</dbReference>
<feature type="active site" description="Proton acceptor; for dehydratase activity" evidence="8">
    <location>
        <position position="17"/>
    </location>
</feature>
<dbReference type="InterPro" id="IPR049900">
    <property type="entry name" value="PKS_mFAS_DH"/>
</dbReference>
<feature type="region of interest" description="C-terminal hotdog fold" evidence="8">
    <location>
        <begin position="121"/>
        <end position="268"/>
    </location>
</feature>
<feature type="active site" description="Proton donor; for dehydratase activity" evidence="8">
    <location>
        <position position="183"/>
    </location>
</feature>
<feature type="domain" description="Carrier" evidence="9">
    <location>
        <begin position="275"/>
        <end position="352"/>
    </location>
</feature>
<dbReference type="Gene3D" id="1.10.1240.100">
    <property type="match status" value="1"/>
</dbReference>